<dbReference type="eggNOG" id="ENOG502SB4M">
    <property type="taxonomic scope" value="Eukaryota"/>
</dbReference>
<organism evidence="2 3">
    <name type="scientific">Hyaloperonospora arabidopsidis (strain Emoy2)</name>
    <name type="common">Downy mildew agent</name>
    <name type="synonym">Peronospora arabidopsidis</name>
    <dbReference type="NCBI Taxonomy" id="559515"/>
    <lineage>
        <taxon>Eukaryota</taxon>
        <taxon>Sar</taxon>
        <taxon>Stramenopiles</taxon>
        <taxon>Oomycota</taxon>
        <taxon>Peronosporomycetes</taxon>
        <taxon>Peronosporales</taxon>
        <taxon>Peronosporaceae</taxon>
        <taxon>Hyaloperonospora</taxon>
    </lineage>
</organism>
<reference evidence="2" key="2">
    <citation type="submission" date="2015-06" db="UniProtKB">
        <authorList>
            <consortium name="EnsemblProtists"/>
        </authorList>
    </citation>
    <scope>IDENTIFICATION</scope>
    <source>
        <strain evidence="2">Emoy2</strain>
    </source>
</reference>
<dbReference type="VEuPathDB" id="FungiDB:HpaG801319"/>
<evidence type="ECO:0000313" key="2">
    <source>
        <dbReference type="EnsemblProtists" id="HpaP801319"/>
    </source>
</evidence>
<proteinExistence type="predicted"/>
<dbReference type="AlphaFoldDB" id="M4B4W9"/>
<dbReference type="OMA" id="GMECVER"/>
<dbReference type="EMBL" id="JH598325">
    <property type="status" value="NOT_ANNOTATED_CDS"/>
    <property type="molecule type" value="Genomic_DNA"/>
</dbReference>
<dbReference type="InParanoid" id="M4B4W9"/>
<dbReference type="STRING" id="559515.M4B4W9"/>
<evidence type="ECO:0000313" key="3">
    <source>
        <dbReference type="Proteomes" id="UP000011713"/>
    </source>
</evidence>
<name>M4B4W9_HYAAE</name>
<dbReference type="HOGENOM" id="CLU_032189_0_0_1"/>
<reference evidence="3" key="1">
    <citation type="journal article" date="2010" name="Science">
        <title>Signatures of adaptation to obligate biotrophy in the Hyaloperonospora arabidopsidis genome.</title>
        <authorList>
            <person name="Baxter L."/>
            <person name="Tripathy S."/>
            <person name="Ishaque N."/>
            <person name="Boot N."/>
            <person name="Cabral A."/>
            <person name="Kemen E."/>
            <person name="Thines M."/>
            <person name="Ah-Fong A."/>
            <person name="Anderson R."/>
            <person name="Badejoko W."/>
            <person name="Bittner-Eddy P."/>
            <person name="Boore J.L."/>
            <person name="Chibucos M.C."/>
            <person name="Coates M."/>
            <person name="Dehal P."/>
            <person name="Delehaunty K."/>
            <person name="Dong S."/>
            <person name="Downton P."/>
            <person name="Dumas B."/>
            <person name="Fabro G."/>
            <person name="Fronick C."/>
            <person name="Fuerstenberg S.I."/>
            <person name="Fulton L."/>
            <person name="Gaulin E."/>
            <person name="Govers F."/>
            <person name="Hughes L."/>
            <person name="Humphray S."/>
            <person name="Jiang R.H."/>
            <person name="Judelson H."/>
            <person name="Kamoun S."/>
            <person name="Kyung K."/>
            <person name="Meijer H."/>
            <person name="Minx P."/>
            <person name="Morris P."/>
            <person name="Nelson J."/>
            <person name="Phuntumart V."/>
            <person name="Qutob D."/>
            <person name="Rehmany A."/>
            <person name="Rougon-Cardoso A."/>
            <person name="Ryden P."/>
            <person name="Torto-Alalibo T."/>
            <person name="Studholme D."/>
            <person name="Wang Y."/>
            <person name="Win J."/>
            <person name="Wood J."/>
            <person name="Clifton S.W."/>
            <person name="Rogers J."/>
            <person name="Van den Ackerveken G."/>
            <person name="Jones J.D."/>
            <person name="McDowell J.M."/>
            <person name="Beynon J."/>
            <person name="Tyler B.M."/>
        </authorList>
    </citation>
    <scope>NUCLEOTIDE SEQUENCE [LARGE SCALE GENOMIC DNA]</scope>
    <source>
        <strain evidence="3">Emoy2</strain>
    </source>
</reference>
<accession>M4B4W9</accession>
<dbReference type="Proteomes" id="UP000011713">
    <property type="component" value="Unassembled WGS sequence"/>
</dbReference>
<keyword evidence="3" id="KW-1185">Reference proteome</keyword>
<keyword evidence="1" id="KW-0175">Coiled coil</keyword>
<evidence type="ECO:0000256" key="1">
    <source>
        <dbReference type="SAM" id="Coils"/>
    </source>
</evidence>
<protein>
    <submittedName>
        <fullName evidence="2">Uncharacterized protein</fullName>
    </submittedName>
</protein>
<sequence length="598" mass="69491">MGSTSTFDRRVMVLWFPFEDCTTLPFRTLTHKRQQSVGRWRSSVPTTQAPRSRPLRRTTLASSASTLVRLSLAPSPTLFAYASSDMVFVLAVEMMRAEMELMENIKSKEHQVAGTNARIKNVRELIIQEHRRYNTLVKDLDDDAKELGRLEEKRIVAEEKHRRFRDAVAQRESEVQVLRDEFQRQREAMLSLRCQILNAMTRLETLSSMDELVKNDALSVTAAMKEWSEPIPQRAARQEIGSKIEHTKQSSVQLKQETSQLVEKRTKIEAELSNCELEAHKLRELLFAKEKEAAVALERLRQDTLRLIRENDKIEGKLKTKRKKFRTKIKNEISSLKRRISFITAELEKCQMTNEDMLSHIGAVGAKREQLETRMSLLSYRQRLIPVIIAKITLTQNVFRKNWLQSEVQLRQFRKSCRRSKYVDATLEDIDTQILRTKDTAAALDGEIVSLAKDLEVQEVKRQSLSTSLDKAEKENDDLQVQIQECQRLNKSLVKKQAKLRRQKAPLLQQKQEQTSELRQAKNLRGVLAEGIKYGTEYARDLNNASTLNDDPRKRIEVELRRQELILQEQCAREEHKLQAEVMAWDDKEGPFCHVKMR</sequence>
<feature type="coiled-coil region" evidence="1">
    <location>
        <begin position="455"/>
        <end position="503"/>
    </location>
</feature>
<dbReference type="EnsemblProtists" id="HpaT801319">
    <property type="protein sequence ID" value="HpaP801319"/>
    <property type="gene ID" value="HpaG801319"/>
</dbReference>
<feature type="coiled-coil region" evidence="1">
    <location>
        <begin position="265"/>
        <end position="317"/>
    </location>
</feature>